<feature type="region of interest" description="Disordered" evidence="22">
    <location>
        <begin position="68"/>
        <end position="113"/>
    </location>
</feature>
<reference evidence="25 26" key="1">
    <citation type="journal article" date="2016" name="Mol. Biol. Evol.">
        <title>Comparative Genomics of Early-Diverging Mushroom-Forming Fungi Provides Insights into the Origins of Lignocellulose Decay Capabilities.</title>
        <authorList>
            <person name="Nagy L.G."/>
            <person name="Riley R."/>
            <person name="Tritt A."/>
            <person name="Adam C."/>
            <person name="Daum C."/>
            <person name="Floudas D."/>
            <person name="Sun H."/>
            <person name="Yadav J.S."/>
            <person name="Pangilinan J."/>
            <person name="Larsson K.H."/>
            <person name="Matsuura K."/>
            <person name="Barry K."/>
            <person name="Labutti K."/>
            <person name="Kuo R."/>
            <person name="Ohm R.A."/>
            <person name="Bhattacharya S.S."/>
            <person name="Shirouzu T."/>
            <person name="Yoshinaga Y."/>
            <person name="Martin F.M."/>
            <person name="Grigoriev I.V."/>
            <person name="Hibbett D.S."/>
        </authorList>
    </citation>
    <scope>NUCLEOTIDE SEQUENCE [LARGE SCALE GENOMIC DNA]</scope>
    <source>
        <strain evidence="25 26">HHB12029</strain>
    </source>
</reference>
<dbReference type="PANTHER" id="PTHR10587:SF133">
    <property type="entry name" value="CHITIN DEACETYLASE 1-RELATED"/>
    <property type="match status" value="1"/>
</dbReference>
<comment type="catalytic activity">
    <reaction evidence="21">
        <text>[(1-&gt;4)-N-acetyl-beta-D-glucosaminyl](n) + n H2O = chitosan + n acetate</text>
        <dbReference type="Rhea" id="RHEA:10464"/>
        <dbReference type="Rhea" id="RHEA-COMP:9593"/>
        <dbReference type="Rhea" id="RHEA-COMP:9597"/>
        <dbReference type="ChEBI" id="CHEBI:15377"/>
        <dbReference type="ChEBI" id="CHEBI:17029"/>
        <dbReference type="ChEBI" id="CHEBI:30089"/>
        <dbReference type="ChEBI" id="CHEBI:57704"/>
        <dbReference type="EC" id="3.5.1.41"/>
    </reaction>
    <physiologicalReaction direction="left-to-right" evidence="21">
        <dbReference type="Rhea" id="RHEA:10465"/>
    </physiologicalReaction>
</comment>
<organism evidence="25 26">
    <name type="scientific">Exidia glandulosa HHB12029</name>
    <dbReference type="NCBI Taxonomy" id="1314781"/>
    <lineage>
        <taxon>Eukaryota</taxon>
        <taxon>Fungi</taxon>
        <taxon>Dikarya</taxon>
        <taxon>Basidiomycota</taxon>
        <taxon>Agaricomycotina</taxon>
        <taxon>Agaricomycetes</taxon>
        <taxon>Auriculariales</taxon>
        <taxon>Exidiaceae</taxon>
        <taxon>Exidia</taxon>
    </lineage>
</organism>
<proteinExistence type="inferred from homology"/>
<keyword evidence="13" id="KW-0472">Membrane</keyword>
<evidence type="ECO:0000256" key="22">
    <source>
        <dbReference type="SAM" id="MobiDB-lite"/>
    </source>
</evidence>
<evidence type="ECO:0000256" key="19">
    <source>
        <dbReference type="ARBA" id="ARBA00023326"/>
    </source>
</evidence>
<dbReference type="FunFam" id="3.20.20.370:FF:000004">
    <property type="entry name" value="Related to Chitin deacetylase"/>
    <property type="match status" value="1"/>
</dbReference>
<keyword evidence="11 25" id="KW-0378">Hydrolase</keyword>
<dbReference type="GO" id="GO:0000272">
    <property type="term" value="P:polysaccharide catabolic process"/>
    <property type="evidence" value="ECO:0007669"/>
    <property type="project" value="UniProtKB-KW"/>
</dbReference>
<evidence type="ECO:0000256" key="14">
    <source>
        <dbReference type="ARBA" id="ARBA00023180"/>
    </source>
</evidence>
<evidence type="ECO:0000256" key="18">
    <source>
        <dbReference type="ARBA" id="ARBA00023316"/>
    </source>
</evidence>
<feature type="chain" id="PRO_5007863118" description="chitin deacetylase" evidence="23">
    <location>
        <begin position="22"/>
        <end position="460"/>
    </location>
</feature>
<keyword evidence="15" id="KW-0119">Carbohydrate metabolism</keyword>
<sequence length="460" mass="49671">MVNTLALSALPLLASVLAARAHPHPHSSQAPKPIIRRGSRNVTLSDIDGDFTYDPTVKLTQTFNVGAKPNSIASAPGLPSLDDFDENNYPRMDKTPPTDSPEVQEWSSQVDSSGIDIPDFGPTVLSDNDDDSACAVNKDAASDDDRCWWTCGQCTRDDDVSACPAKLTFGLTFDDGPSPWTPQLLQYLDEQSLKATFFVVGSRAIEYPDILRAEYMKGHQIAVHTWSHAALTTLSNKQLIAEFGWTKKAIRDILGVTPLYFRPPYGDIDDRVRAVARAMGLTAVMWTSHDGSAFDTEDWQIPDGIVNGEEVQNNFGDILSTATSIDTGFIVLEHDLYPQTVTMAIDYIIPDALTFDPSMKVQNVISCMGQPPSEAYSETSRNRNEAQNLNLVTPYPSVSATALRASQGLNGTSKASRTGTKLPSETAPATNAASASRPADAGAMVLVALGAVATLFQVLL</sequence>
<dbReference type="STRING" id="1314781.A0A165NF66"/>
<evidence type="ECO:0000256" key="9">
    <source>
        <dbReference type="ARBA" id="ARBA00022723"/>
    </source>
</evidence>
<dbReference type="EC" id="3.5.1.41" evidence="20"/>
<evidence type="ECO:0000256" key="10">
    <source>
        <dbReference type="ARBA" id="ARBA00022729"/>
    </source>
</evidence>
<protein>
    <recommendedName>
        <fullName evidence="20">chitin deacetylase</fullName>
        <ecNumber evidence="20">3.5.1.41</ecNumber>
    </recommendedName>
</protein>
<feature type="region of interest" description="Disordered" evidence="22">
    <location>
        <begin position="409"/>
        <end position="435"/>
    </location>
</feature>
<dbReference type="InterPro" id="IPR002509">
    <property type="entry name" value="NODB_dom"/>
</dbReference>
<dbReference type="OrthoDB" id="407355at2759"/>
<dbReference type="PROSITE" id="PS51677">
    <property type="entry name" value="NODB"/>
    <property type="match status" value="1"/>
</dbReference>
<evidence type="ECO:0000256" key="17">
    <source>
        <dbReference type="ARBA" id="ARBA00023288"/>
    </source>
</evidence>
<keyword evidence="6" id="KW-0134">Cell wall</keyword>
<dbReference type="GO" id="GO:0006032">
    <property type="term" value="P:chitin catabolic process"/>
    <property type="evidence" value="ECO:0007669"/>
    <property type="project" value="UniProtKB-KW"/>
</dbReference>
<keyword evidence="14" id="KW-0325">Glycoprotein</keyword>
<dbReference type="AlphaFoldDB" id="A0A165NF66"/>
<name>A0A165NF66_EXIGL</name>
<keyword evidence="18" id="KW-0961">Cell wall biogenesis/degradation</keyword>
<dbReference type="SUPFAM" id="SSF88713">
    <property type="entry name" value="Glycoside hydrolase/deacetylase"/>
    <property type="match status" value="1"/>
</dbReference>
<feature type="signal peptide" evidence="23">
    <location>
        <begin position="1"/>
        <end position="21"/>
    </location>
</feature>
<evidence type="ECO:0000256" key="15">
    <source>
        <dbReference type="ARBA" id="ARBA00023277"/>
    </source>
</evidence>
<feature type="compositionally biased region" description="Polar residues" evidence="22">
    <location>
        <begin position="409"/>
        <end position="421"/>
    </location>
</feature>
<evidence type="ECO:0000313" key="26">
    <source>
        <dbReference type="Proteomes" id="UP000077266"/>
    </source>
</evidence>
<feature type="domain" description="NodB homology" evidence="24">
    <location>
        <begin position="167"/>
        <end position="362"/>
    </location>
</feature>
<evidence type="ECO:0000256" key="7">
    <source>
        <dbReference type="ARBA" id="ARBA00022525"/>
    </source>
</evidence>
<evidence type="ECO:0000256" key="21">
    <source>
        <dbReference type="ARBA" id="ARBA00048494"/>
    </source>
</evidence>
<evidence type="ECO:0000256" key="12">
    <source>
        <dbReference type="ARBA" id="ARBA00023024"/>
    </source>
</evidence>
<accession>A0A165NF66</accession>
<evidence type="ECO:0000256" key="23">
    <source>
        <dbReference type="SAM" id="SignalP"/>
    </source>
</evidence>
<evidence type="ECO:0000256" key="13">
    <source>
        <dbReference type="ARBA" id="ARBA00023136"/>
    </source>
</evidence>
<dbReference type="EMBL" id="KV425899">
    <property type="protein sequence ID" value="KZW00657.1"/>
    <property type="molecule type" value="Genomic_DNA"/>
</dbReference>
<dbReference type="InterPro" id="IPR050248">
    <property type="entry name" value="Polysacc_deacetylase_ArnD"/>
</dbReference>
<evidence type="ECO:0000313" key="25">
    <source>
        <dbReference type="EMBL" id="KZW00657.1"/>
    </source>
</evidence>
<evidence type="ECO:0000256" key="20">
    <source>
        <dbReference type="ARBA" id="ARBA00024056"/>
    </source>
</evidence>
<dbReference type="GO" id="GO:0004099">
    <property type="term" value="F:chitin deacetylase activity"/>
    <property type="evidence" value="ECO:0007669"/>
    <property type="project" value="UniProtKB-EC"/>
</dbReference>
<keyword evidence="19" id="KW-0624">Polysaccharide degradation</keyword>
<evidence type="ECO:0000256" key="8">
    <source>
        <dbReference type="ARBA" id="ARBA00022622"/>
    </source>
</evidence>
<keyword evidence="5" id="KW-1003">Cell membrane</keyword>
<dbReference type="InterPro" id="IPR011330">
    <property type="entry name" value="Glyco_hydro/deAcase_b/a-brl"/>
</dbReference>
<evidence type="ECO:0000259" key="24">
    <source>
        <dbReference type="PROSITE" id="PS51677"/>
    </source>
</evidence>
<dbReference type="GO" id="GO:0098552">
    <property type="term" value="C:side of membrane"/>
    <property type="evidence" value="ECO:0007669"/>
    <property type="project" value="UniProtKB-KW"/>
</dbReference>
<keyword evidence="7" id="KW-0964">Secreted</keyword>
<dbReference type="GO" id="GO:0046872">
    <property type="term" value="F:metal ion binding"/>
    <property type="evidence" value="ECO:0007669"/>
    <property type="project" value="UniProtKB-KW"/>
</dbReference>
<keyword evidence="16" id="KW-0170">Cobalt</keyword>
<evidence type="ECO:0000256" key="11">
    <source>
        <dbReference type="ARBA" id="ARBA00022801"/>
    </source>
</evidence>
<comment type="subcellular location">
    <subcellularLocation>
        <location evidence="3">Cell membrane</location>
        <topology evidence="3">Lipid-anchor</topology>
        <topology evidence="3">GPI-anchor</topology>
    </subcellularLocation>
    <subcellularLocation>
        <location evidence="2">Secreted</location>
        <location evidence="2">Cell wall</location>
    </subcellularLocation>
</comment>
<dbReference type="Proteomes" id="UP000077266">
    <property type="component" value="Unassembled WGS sequence"/>
</dbReference>
<dbReference type="PANTHER" id="PTHR10587">
    <property type="entry name" value="GLYCOSYL TRANSFERASE-RELATED"/>
    <property type="match status" value="1"/>
</dbReference>
<evidence type="ECO:0000256" key="4">
    <source>
        <dbReference type="ARBA" id="ARBA00010973"/>
    </source>
</evidence>
<keyword evidence="10 23" id="KW-0732">Signal</keyword>
<dbReference type="GO" id="GO:0009272">
    <property type="term" value="P:fungal-type cell wall biogenesis"/>
    <property type="evidence" value="ECO:0007669"/>
    <property type="project" value="UniProtKB-ARBA"/>
</dbReference>
<keyword evidence="12" id="KW-0146">Chitin degradation</keyword>
<evidence type="ECO:0000256" key="5">
    <source>
        <dbReference type="ARBA" id="ARBA00022475"/>
    </source>
</evidence>
<evidence type="ECO:0000256" key="6">
    <source>
        <dbReference type="ARBA" id="ARBA00022512"/>
    </source>
</evidence>
<evidence type="ECO:0000256" key="3">
    <source>
        <dbReference type="ARBA" id="ARBA00004609"/>
    </source>
</evidence>
<feature type="compositionally biased region" description="Low complexity" evidence="22">
    <location>
        <begin position="423"/>
        <end position="435"/>
    </location>
</feature>
<dbReference type="GO" id="GO:0071555">
    <property type="term" value="P:cell wall organization"/>
    <property type="evidence" value="ECO:0007669"/>
    <property type="project" value="UniProtKB-KW"/>
</dbReference>
<dbReference type="GO" id="GO:0005886">
    <property type="term" value="C:plasma membrane"/>
    <property type="evidence" value="ECO:0007669"/>
    <property type="project" value="UniProtKB-SubCell"/>
</dbReference>
<dbReference type="InParanoid" id="A0A165NF66"/>
<keyword evidence="9" id="KW-0479">Metal-binding</keyword>
<evidence type="ECO:0000256" key="16">
    <source>
        <dbReference type="ARBA" id="ARBA00023285"/>
    </source>
</evidence>
<gene>
    <name evidence="25" type="ORF">EXIGLDRAFT_761473</name>
</gene>
<comment type="cofactor">
    <cofactor evidence="1">
        <name>Co(2+)</name>
        <dbReference type="ChEBI" id="CHEBI:48828"/>
    </cofactor>
</comment>
<dbReference type="Gene3D" id="3.20.20.370">
    <property type="entry name" value="Glycoside hydrolase/deacetylase"/>
    <property type="match status" value="1"/>
</dbReference>
<keyword evidence="17" id="KW-0449">Lipoprotein</keyword>
<evidence type="ECO:0000256" key="1">
    <source>
        <dbReference type="ARBA" id="ARBA00001941"/>
    </source>
</evidence>
<evidence type="ECO:0000256" key="2">
    <source>
        <dbReference type="ARBA" id="ARBA00004191"/>
    </source>
</evidence>
<comment type="similarity">
    <text evidence="4">Belongs to the polysaccharide deacetylase family.</text>
</comment>
<keyword evidence="8" id="KW-0336">GPI-anchor</keyword>
<dbReference type="Pfam" id="PF01522">
    <property type="entry name" value="Polysacc_deac_1"/>
    <property type="match status" value="1"/>
</dbReference>
<keyword evidence="26" id="KW-1185">Reference proteome</keyword>